<dbReference type="AlphaFoldDB" id="A0A1B7LDF0"/>
<keyword evidence="2" id="KW-1185">Reference proteome</keyword>
<dbReference type="Proteomes" id="UP000078532">
    <property type="component" value="Unassembled WGS sequence"/>
</dbReference>
<evidence type="ECO:0000313" key="2">
    <source>
        <dbReference type="Proteomes" id="UP000078532"/>
    </source>
</evidence>
<proteinExistence type="predicted"/>
<sequence>MWICIPTLPPSLNEWSRKHWRVRHRAVEEMTNNLRLLALAVNMPKIERAEVRLVYYFRDRRRRDPDNYAGKFILDGLRKAGIISDDNAGVLRLPQPEFMVDRQAPRTEVWITEWKE</sequence>
<protein>
    <submittedName>
        <fullName evidence="1">Uncharacterized protein</fullName>
    </submittedName>
</protein>
<dbReference type="STRING" id="1838280.A6M21_11805"/>
<dbReference type="SUPFAM" id="SSF103084">
    <property type="entry name" value="Holliday junction resolvase RusA"/>
    <property type="match status" value="1"/>
</dbReference>
<dbReference type="EMBL" id="LYVF01000168">
    <property type="protein sequence ID" value="OAT81135.1"/>
    <property type="molecule type" value="Genomic_DNA"/>
</dbReference>
<comment type="caution">
    <text evidence="1">The sequence shown here is derived from an EMBL/GenBank/DDBJ whole genome shotgun (WGS) entry which is preliminary data.</text>
</comment>
<evidence type="ECO:0000313" key="1">
    <source>
        <dbReference type="EMBL" id="OAT81135.1"/>
    </source>
</evidence>
<dbReference type="GO" id="GO:0000287">
    <property type="term" value="F:magnesium ion binding"/>
    <property type="evidence" value="ECO:0007669"/>
    <property type="project" value="InterPro"/>
</dbReference>
<accession>A0A1B7LDF0</accession>
<name>A0A1B7LDF0_9FIRM</name>
<reference evidence="1 2" key="1">
    <citation type="submission" date="2016-04" db="EMBL/GenBank/DDBJ databases">
        <authorList>
            <person name="Evans L.H."/>
            <person name="Alamgir A."/>
            <person name="Owens N."/>
            <person name="Weber N.D."/>
            <person name="Virtaneva K."/>
            <person name="Barbian K."/>
            <person name="Babar A."/>
            <person name="Rosenke K."/>
        </authorList>
    </citation>
    <scope>NUCLEOTIDE SEQUENCE [LARGE SCALE GENOMIC DNA]</scope>
    <source>
        <strain evidence="1 2">LMa1</strain>
    </source>
</reference>
<dbReference type="GO" id="GO:0006281">
    <property type="term" value="P:DNA repair"/>
    <property type="evidence" value="ECO:0007669"/>
    <property type="project" value="InterPro"/>
</dbReference>
<dbReference type="InterPro" id="IPR036614">
    <property type="entry name" value="RusA-like_sf"/>
</dbReference>
<organism evidence="1 2">
    <name type="scientific">Desulfotomaculum copahuensis</name>
    <dbReference type="NCBI Taxonomy" id="1838280"/>
    <lineage>
        <taxon>Bacteria</taxon>
        <taxon>Bacillati</taxon>
        <taxon>Bacillota</taxon>
        <taxon>Clostridia</taxon>
        <taxon>Eubacteriales</taxon>
        <taxon>Desulfotomaculaceae</taxon>
        <taxon>Desulfotomaculum</taxon>
    </lineage>
</organism>
<dbReference type="Gene3D" id="3.30.1330.70">
    <property type="entry name" value="Holliday junction resolvase RusA"/>
    <property type="match status" value="1"/>
</dbReference>
<dbReference type="GO" id="GO:0006310">
    <property type="term" value="P:DNA recombination"/>
    <property type="evidence" value="ECO:0007669"/>
    <property type="project" value="InterPro"/>
</dbReference>
<gene>
    <name evidence="1" type="ORF">A6M21_11805</name>
</gene>